<organism evidence="5 6">
    <name type="scientific">Acetobacterium malicum</name>
    <dbReference type="NCBI Taxonomy" id="52692"/>
    <lineage>
        <taxon>Bacteria</taxon>
        <taxon>Bacillati</taxon>
        <taxon>Bacillota</taxon>
        <taxon>Clostridia</taxon>
        <taxon>Eubacteriales</taxon>
        <taxon>Eubacteriaceae</taxon>
        <taxon>Acetobacterium</taxon>
    </lineage>
</organism>
<gene>
    <name evidence="5" type="ORF">GH811_00645</name>
</gene>
<dbReference type="Proteomes" id="UP000622405">
    <property type="component" value="Unassembled WGS sequence"/>
</dbReference>
<evidence type="ECO:0000313" key="5">
    <source>
        <dbReference type="EMBL" id="MBC3898121.1"/>
    </source>
</evidence>
<dbReference type="InterPro" id="IPR025645">
    <property type="entry name" value="DUF4349"/>
</dbReference>
<sequence length="347" mass="38407">MDLENSNQNLGSTKKTSENLRHKTPQLFKAKKNWLWGMAIVLCCLVMIVTGGCFSGATQENSKTATDESMVTDQASGETTNAVPTPEATANANVPFDTSKIIYSGNISLNTEDYQNTFAKISSYAVEIGGFVQDSGSNYASEQAGVQANSGYLTLRVPSAKFSEAMTQIQTWGSPISANVNSTNISQQYQDVQAQLNNLKIEEGRLLEYLKQATNITDMLAIESELNRVRTEIDSLTSTIKNWDIEMAYSTIYVSLYEKRLSSTAVNSPFSEIFAKIGEGFVTSINLILYIIAFLVVLIFRLIPFAVIAGLGFFIFIKIRKKVKDKKNHRGQIETNKKEDEKTDGEN</sequence>
<dbReference type="EMBL" id="WJBE01000001">
    <property type="protein sequence ID" value="MBC3898121.1"/>
    <property type="molecule type" value="Genomic_DNA"/>
</dbReference>
<evidence type="ECO:0000313" key="6">
    <source>
        <dbReference type="Proteomes" id="UP000622405"/>
    </source>
</evidence>
<evidence type="ECO:0000259" key="4">
    <source>
        <dbReference type="Pfam" id="PF14257"/>
    </source>
</evidence>
<dbReference type="Pfam" id="PF14257">
    <property type="entry name" value="DUF4349"/>
    <property type="match status" value="1"/>
</dbReference>
<feature type="transmembrane region" description="Helical" evidence="3">
    <location>
        <begin position="34"/>
        <end position="57"/>
    </location>
</feature>
<feature type="coiled-coil region" evidence="1">
    <location>
        <begin position="182"/>
        <end position="246"/>
    </location>
</feature>
<keyword evidence="6" id="KW-1185">Reference proteome</keyword>
<evidence type="ECO:0000256" key="2">
    <source>
        <dbReference type="SAM" id="MobiDB-lite"/>
    </source>
</evidence>
<protein>
    <submittedName>
        <fullName evidence="5">DUF4349 domain-containing protein</fullName>
    </submittedName>
</protein>
<keyword evidence="3" id="KW-0472">Membrane</keyword>
<keyword evidence="1" id="KW-0175">Coiled coil</keyword>
<comment type="caution">
    <text evidence="5">The sequence shown here is derived from an EMBL/GenBank/DDBJ whole genome shotgun (WGS) entry which is preliminary data.</text>
</comment>
<dbReference type="RefSeq" id="WP_186892876.1">
    <property type="nucleotide sequence ID" value="NZ_WJBE01000001.1"/>
</dbReference>
<proteinExistence type="predicted"/>
<reference evidence="5 6" key="1">
    <citation type="journal article" date="2020" name="mSystems">
        <title>Defining Genomic and Predicted Metabolic Features of the Acetobacterium Genus.</title>
        <authorList>
            <person name="Ross D.E."/>
            <person name="Marshall C.W."/>
            <person name="Gulliver D."/>
            <person name="May H.D."/>
            <person name="Norman R.S."/>
        </authorList>
    </citation>
    <scope>NUCLEOTIDE SEQUENCE [LARGE SCALE GENOMIC DNA]</scope>
    <source>
        <strain evidence="5 6">DSM 4132</strain>
    </source>
</reference>
<name>A0ABR6YSF4_9FIRM</name>
<keyword evidence="3" id="KW-0812">Transmembrane</keyword>
<evidence type="ECO:0000256" key="1">
    <source>
        <dbReference type="SAM" id="Coils"/>
    </source>
</evidence>
<accession>A0ABR6YSF4</accession>
<evidence type="ECO:0000256" key="3">
    <source>
        <dbReference type="SAM" id="Phobius"/>
    </source>
</evidence>
<feature type="domain" description="DUF4349" evidence="4">
    <location>
        <begin position="100"/>
        <end position="315"/>
    </location>
</feature>
<keyword evidence="3" id="KW-1133">Transmembrane helix</keyword>
<feature type="region of interest" description="Disordered" evidence="2">
    <location>
        <begin position="60"/>
        <end position="90"/>
    </location>
</feature>
<feature type="transmembrane region" description="Helical" evidence="3">
    <location>
        <begin position="287"/>
        <end position="317"/>
    </location>
</feature>